<dbReference type="Pfam" id="PF13305">
    <property type="entry name" value="TetR_C_33"/>
    <property type="match status" value="1"/>
</dbReference>
<dbReference type="GO" id="GO:0000976">
    <property type="term" value="F:transcription cis-regulatory region binding"/>
    <property type="evidence" value="ECO:0007669"/>
    <property type="project" value="TreeGrafter"/>
</dbReference>
<dbReference type="Gene3D" id="1.10.357.10">
    <property type="entry name" value="Tetracycline Repressor, domain 2"/>
    <property type="match status" value="1"/>
</dbReference>
<dbReference type="InterPro" id="IPR050109">
    <property type="entry name" value="HTH-type_TetR-like_transc_reg"/>
</dbReference>
<evidence type="ECO:0000256" key="3">
    <source>
        <dbReference type="ARBA" id="ARBA00023163"/>
    </source>
</evidence>
<dbReference type="EMBL" id="AP022569">
    <property type="protein sequence ID" value="BBX45776.1"/>
    <property type="molecule type" value="Genomic_DNA"/>
</dbReference>
<evidence type="ECO:0000256" key="4">
    <source>
        <dbReference type="PROSITE-ProRule" id="PRU00335"/>
    </source>
</evidence>
<reference evidence="7 8" key="1">
    <citation type="journal article" date="2019" name="Emerg. Microbes Infect.">
        <title>Comprehensive subspecies identification of 175 nontuberculous mycobacteria species based on 7547 genomic profiles.</title>
        <authorList>
            <person name="Matsumoto Y."/>
            <person name="Kinjo T."/>
            <person name="Motooka D."/>
            <person name="Nabeya D."/>
            <person name="Jung N."/>
            <person name="Uechi K."/>
            <person name="Horii T."/>
            <person name="Iida T."/>
            <person name="Fujita J."/>
            <person name="Nakamura S."/>
        </authorList>
    </citation>
    <scope>NUCLEOTIDE SEQUENCE [LARGE SCALE GENOMIC DNA]</scope>
    <source>
        <strain evidence="7 8">JCM 12404</strain>
    </source>
</reference>
<sequence>MAFVVSEIPDTEGAGGYHHGHLRDTLLRYGIELARSGGPEAVSIRAVQRLARVSNAAAYRHYADRYALLQAISDHASRCMADAMTDAIDAAGEGDTPADAARARFRASGAAYLNFALTEPGLFAIAFLTDLPSKDPANPRPGARNAAGLGPFQLLQRCVDELEATGALSTETKPFTDIAAWSAVHGLAVLINHGPLAQLPQAARHSAINRLLQIIEDGLETAARHGDSVAPPTSPGGRQTRAGR</sequence>
<evidence type="ECO:0000256" key="1">
    <source>
        <dbReference type="ARBA" id="ARBA00023015"/>
    </source>
</evidence>
<dbReference type="SUPFAM" id="SSF46689">
    <property type="entry name" value="Homeodomain-like"/>
    <property type="match status" value="1"/>
</dbReference>
<keyword evidence="2 4" id="KW-0238">DNA-binding</keyword>
<feature type="region of interest" description="Disordered" evidence="5">
    <location>
        <begin position="223"/>
        <end position="244"/>
    </location>
</feature>
<organism evidence="7 8">
    <name type="scientific">Mycobacterium cookii</name>
    <dbReference type="NCBI Taxonomy" id="1775"/>
    <lineage>
        <taxon>Bacteria</taxon>
        <taxon>Bacillati</taxon>
        <taxon>Actinomycetota</taxon>
        <taxon>Actinomycetes</taxon>
        <taxon>Mycobacteriales</taxon>
        <taxon>Mycobacteriaceae</taxon>
        <taxon>Mycobacterium</taxon>
    </lineage>
</organism>
<keyword evidence="3" id="KW-0804">Transcription</keyword>
<keyword evidence="1" id="KW-0805">Transcription regulation</keyword>
<dbReference type="InterPro" id="IPR009057">
    <property type="entry name" value="Homeodomain-like_sf"/>
</dbReference>
<feature type="DNA-binding region" description="H-T-H motif" evidence="4">
    <location>
        <begin position="43"/>
        <end position="62"/>
    </location>
</feature>
<dbReference type="InterPro" id="IPR025996">
    <property type="entry name" value="MT1864/Rv1816-like_C"/>
</dbReference>
<dbReference type="PANTHER" id="PTHR30055:SF234">
    <property type="entry name" value="HTH-TYPE TRANSCRIPTIONAL REGULATOR BETI"/>
    <property type="match status" value="1"/>
</dbReference>
<evidence type="ECO:0000259" key="6">
    <source>
        <dbReference type="PROSITE" id="PS50977"/>
    </source>
</evidence>
<evidence type="ECO:0000313" key="8">
    <source>
        <dbReference type="Proteomes" id="UP000465866"/>
    </source>
</evidence>
<dbReference type="SUPFAM" id="SSF48498">
    <property type="entry name" value="Tetracyclin repressor-like, C-terminal domain"/>
    <property type="match status" value="1"/>
</dbReference>
<dbReference type="PROSITE" id="PS50977">
    <property type="entry name" value="HTH_TETR_2"/>
    <property type="match status" value="1"/>
</dbReference>
<dbReference type="RefSeq" id="WP_163781538.1">
    <property type="nucleotide sequence ID" value="NZ_AP022569.1"/>
</dbReference>
<dbReference type="InterPro" id="IPR001647">
    <property type="entry name" value="HTH_TetR"/>
</dbReference>
<dbReference type="InterPro" id="IPR036271">
    <property type="entry name" value="Tet_transcr_reg_TetR-rel_C_sf"/>
</dbReference>
<dbReference type="PANTHER" id="PTHR30055">
    <property type="entry name" value="HTH-TYPE TRANSCRIPTIONAL REGULATOR RUTR"/>
    <property type="match status" value="1"/>
</dbReference>
<gene>
    <name evidence="7" type="ORF">MCOO_17910</name>
</gene>
<dbReference type="GO" id="GO:0003700">
    <property type="term" value="F:DNA-binding transcription factor activity"/>
    <property type="evidence" value="ECO:0007669"/>
    <property type="project" value="TreeGrafter"/>
</dbReference>
<dbReference type="KEGG" id="mcoo:MCOO_17910"/>
<dbReference type="Proteomes" id="UP000465866">
    <property type="component" value="Chromosome"/>
</dbReference>
<protein>
    <submittedName>
        <fullName evidence="7">TetR family transcriptional regulator</fullName>
    </submittedName>
</protein>
<dbReference type="AlphaFoldDB" id="A0A7I7KVK5"/>
<feature type="domain" description="HTH tetR-type" evidence="6">
    <location>
        <begin position="20"/>
        <end position="80"/>
    </location>
</feature>
<name>A0A7I7KVK5_9MYCO</name>
<dbReference type="Pfam" id="PF00440">
    <property type="entry name" value="TetR_N"/>
    <property type="match status" value="1"/>
</dbReference>
<evidence type="ECO:0000256" key="5">
    <source>
        <dbReference type="SAM" id="MobiDB-lite"/>
    </source>
</evidence>
<evidence type="ECO:0000313" key="7">
    <source>
        <dbReference type="EMBL" id="BBX45776.1"/>
    </source>
</evidence>
<proteinExistence type="predicted"/>
<accession>A0A7I7KVK5</accession>
<keyword evidence="8" id="KW-1185">Reference proteome</keyword>
<evidence type="ECO:0000256" key="2">
    <source>
        <dbReference type="ARBA" id="ARBA00023125"/>
    </source>
</evidence>